<feature type="compositionally biased region" description="Low complexity" evidence="1">
    <location>
        <begin position="213"/>
        <end position="224"/>
    </location>
</feature>
<proteinExistence type="predicted"/>
<feature type="region of interest" description="Disordered" evidence="1">
    <location>
        <begin position="125"/>
        <end position="144"/>
    </location>
</feature>
<dbReference type="PANTHER" id="PTHR47331:SF6">
    <property type="entry name" value="DOUBLECORTIN DOMAIN-CONTAINING PROTEIN"/>
    <property type="match status" value="1"/>
</dbReference>
<dbReference type="Proteomes" id="UP001174136">
    <property type="component" value="Unassembled WGS sequence"/>
</dbReference>
<keyword evidence="3" id="KW-1185">Reference proteome</keyword>
<evidence type="ECO:0000313" key="3">
    <source>
        <dbReference type="Proteomes" id="UP001174136"/>
    </source>
</evidence>
<gene>
    <name evidence="2" type="ORF">N1851_018477</name>
</gene>
<reference evidence="2" key="1">
    <citation type="journal article" date="2023" name="Front. Mar. Sci.">
        <title>A new Merluccius polli reference genome to investigate the effects of global change in West African waters.</title>
        <authorList>
            <person name="Mateo J.L."/>
            <person name="Blanco-Fernandez C."/>
            <person name="Garcia-Vazquez E."/>
            <person name="Machado-Schiaffino G."/>
        </authorList>
    </citation>
    <scope>NUCLEOTIDE SEQUENCE</scope>
    <source>
        <strain evidence="2">C29</strain>
        <tissue evidence="2">Fin</tissue>
    </source>
</reference>
<protein>
    <submittedName>
        <fullName evidence="2">Uncharacterized protein</fullName>
    </submittedName>
</protein>
<organism evidence="2 3">
    <name type="scientific">Merluccius polli</name>
    <name type="common">Benguela hake</name>
    <name type="synonym">Merluccius cadenati</name>
    <dbReference type="NCBI Taxonomy" id="89951"/>
    <lineage>
        <taxon>Eukaryota</taxon>
        <taxon>Metazoa</taxon>
        <taxon>Chordata</taxon>
        <taxon>Craniata</taxon>
        <taxon>Vertebrata</taxon>
        <taxon>Euteleostomi</taxon>
        <taxon>Actinopterygii</taxon>
        <taxon>Neopterygii</taxon>
        <taxon>Teleostei</taxon>
        <taxon>Neoteleostei</taxon>
        <taxon>Acanthomorphata</taxon>
        <taxon>Zeiogadaria</taxon>
        <taxon>Gadariae</taxon>
        <taxon>Gadiformes</taxon>
        <taxon>Gadoidei</taxon>
        <taxon>Merlucciidae</taxon>
        <taxon>Merluccius</taxon>
    </lineage>
</organism>
<comment type="caution">
    <text evidence="2">The sequence shown here is derived from an EMBL/GenBank/DDBJ whole genome shotgun (WGS) entry which is preliminary data.</text>
</comment>
<dbReference type="AlphaFoldDB" id="A0AA47NZZ1"/>
<feature type="region of interest" description="Disordered" evidence="1">
    <location>
        <begin position="330"/>
        <end position="385"/>
    </location>
</feature>
<evidence type="ECO:0000256" key="1">
    <source>
        <dbReference type="SAM" id="MobiDB-lite"/>
    </source>
</evidence>
<dbReference type="EMBL" id="JAOPHQ010003416">
    <property type="protein sequence ID" value="KAK0143405.1"/>
    <property type="molecule type" value="Genomic_DNA"/>
</dbReference>
<accession>A0AA47NZZ1</accession>
<name>A0AA47NZZ1_MERPO</name>
<dbReference type="PANTHER" id="PTHR47331">
    <property type="entry name" value="PHD-TYPE DOMAIN-CONTAINING PROTEIN"/>
    <property type="match status" value="1"/>
</dbReference>
<feature type="region of interest" description="Disordered" evidence="1">
    <location>
        <begin position="210"/>
        <end position="235"/>
    </location>
</feature>
<sequence>MVWQRLEEYYGSPEAIERGLFDKLEDFPKVTYKDPHKLRNLGDLLLELEAAKMDGYLPGLSYLDTSRGVAPIVDKLPFNLQDKWASFGEARVKTDPSFNLPPSRTAAEKKERFDRQVKTAISVHKTQVSPTERPGNIDPGKHCPIHDKDHPLRKCRGFREKTLEDRKQFLKDNHICFQCCSSTTHLARECVTEVDCKECGSNRHTSALHPGLAPWKSKSSPPASEIGEGGEQADNQEVTSKCTEVCGDGMSLRACSKICLVSVFPEGRREESRRMYAILDEQSNRSLATSEFLSIFNVACSPSPYTLRTCSGLKETAGRKARGYVVESADEKVSFSSHTPRMQPNPKQPFGDPNPECCSTPRTPETDRRRDPTPGSRCTHTPVAR</sequence>
<evidence type="ECO:0000313" key="2">
    <source>
        <dbReference type="EMBL" id="KAK0143405.1"/>
    </source>
</evidence>